<dbReference type="AlphaFoldDB" id="A0A841BRT8"/>
<dbReference type="EMBL" id="JACHMN010000002">
    <property type="protein sequence ID" value="MBB5869521.1"/>
    <property type="molecule type" value="Genomic_DNA"/>
</dbReference>
<name>A0A841BRT8_9ACTN</name>
<accession>A0A841BRT8</accession>
<feature type="region of interest" description="Disordered" evidence="1">
    <location>
        <begin position="66"/>
        <end position="96"/>
    </location>
</feature>
<feature type="transmembrane region" description="Helical" evidence="2">
    <location>
        <begin position="38"/>
        <end position="60"/>
    </location>
</feature>
<dbReference type="Proteomes" id="UP000587527">
    <property type="component" value="Unassembled WGS sequence"/>
</dbReference>
<organism evidence="3 4">
    <name type="scientific">Allocatelliglobosispora scoriae</name>
    <dbReference type="NCBI Taxonomy" id="643052"/>
    <lineage>
        <taxon>Bacteria</taxon>
        <taxon>Bacillati</taxon>
        <taxon>Actinomycetota</taxon>
        <taxon>Actinomycetes</taxon>
        <taxon>Micromonosporales</taxon>
        <taxon>Micromonosporaceae</taxon>
        <taxon>Allocatelliglobosispora</taxon>
    </lineage>
</organism>
<proteinExistence type="predicted"/>
<reference evidence="3 4" key="1">
    <citation type="submission" date="2020-08" db="EMBL/GenBank/DDBJ databases">
        <title>Sequencing the genomes of 1000 actinobacteria strains.</title>
        <authorList>
            <person name="Klenk H.-P."/>
        </authorList>
    </citation>
    <scope>NUCLEOTIDE SEQUENCE [LARGE SCALE GENOMIC DNA]</scope>
    <source>
        <strain evidence="3 4">DSM 45362</strain>
    </source>
</reference>
<keyword evidence="2" id="KW-0812">Transmembrane</keyword>
<protein>
    <submittedName>
        <fullName evidence="3">Uncharacterized protein</fullName>
    </submittedName>
</protein>
<keyword evidence="2" id="KW-1133">Transmembrane helix</keyword>
<evidence type="ECO:0000256" key="1">
    <source>
        <dbReference type="SAM" id="MobiDB-lite"/>
    </source>
</evidence>
<evidence type="ECO:0000313" key="4">
    <source>
        <dbReference type="Proteomes" id="UP000587527"/>
    </source>
</evidence>
<keyword evidence="2" id="KW-0472">Membrane</keyword>
<evidence type="ECO:0000256" key="2">
    <source>
        <dbReference type="SAM" id="Phobius"/>
    </source>
</evidence>
<dbReference type="RefSeq" id="WP_184836182.1">
    <property type="nucleotide sequence ID" value="NZ_JACHMN010000002.1"/>
</dbReference>
<evidence type="ECO:0000313" key="3">
    <source>
        <dbReference type="EMBL" id="MBB5869521.1"/>
    </source>
</evidence>
<gene>
    <name evidence="3" type="ORF">F4553_002900</name>
</gene>
<sequence length="303" mass="32325">MPELRQEYVQFMESDKADVSWADAVDVRARGDRRRRNVAIATPAAAVLALAFAGGIVIAVNRDDHQQAGTRQLAHSTPTPSPSPSPKPSPSRTPAHVVTSADVAWIPTEALPPTAEMGRDLVVFDVKEAQPQPDTQDWIFAAEGCTAYTALNVRPASYLFKLSQKVRRAGPGVAGTGALEIRRYASADATQVLGGVRQVVEACPTYETRDPVLSTPERVMVSRRSYVVLSTGFAGDESLLMKGTVQPVTPAGEPLGDAVVSVLAVIRVDDLVTIVDLGLNDEARTMELAKKAAVRLCAATPVC</sequence>
<feature type="compositionally biased region" description="Pro residues" evidence="1">
    <location>
        <begin position="79"/>
        <end position="91"/>
    </location>
</feature>
<comment type="caution">
    <text evidence="3">The sequence shown here is derived from an EMBL/GenBank/DDBJ whole genome shotgun (WGS) entry which is preliminary data.</text>
</comment>
<keyword evidence="4" id="KW-1185">Reference proteome</keyword>